<dbReference type="EMBL" id="JACVXA010000133">
    <property type="protein sequence ID" value="MBE3640695.1"/>
    <property type="molecule type" value="Genomic_DNA"/>
</dbReference>
<evidence type="ECO:0000313" key="2">
    <source>
        <dbReference type="EMBL" id="MBE3640695.1"/>
    </source>
</evidence>
<comment type="caution">
    <text evidence="2">The sequence shown here is derived from an EMBL/GenBank/DDBJ whole genome shotgun (WGS) entry which is preliminary data.</text>
</comment>
<protein>
    <submittedName>
        <fullName evidence="2">Uncharacterized protein</fullName>
    </submittedName>
</protein>
<dbReference type="Proteomes" id="UP000609121">
    <property type="component" value="Unassembled WGS sequence"/>
</dbReference>
<proteinExistence type="predicted"/>
<dbReference type="AlphaFoldDB" id="A0A8J7CJD5"/>
<name>A0A8J7CJD5_9RHOB</name>
<accession>A0A8J7CJD5</accession>
<reference evidence="2" key="1">
    <citation type="submission" date="2020-09" db="EMBL/GenBank/DDBJ databases">
        <title>A novel bacterium of genus Mangrovicoccus, isolated from South China Sea.</title>
        <authorList>
            <person name="Huang H."/>
            <person name="Mo K."/>
            <person name="Hu Y."/>
        </authorList>
    </citation>
    <scope>NUCLEOTIDE SEQUENCE</scope>
    <source>
        <strain evidence="2">HB182678</strain>
    </source>
</reference>
<gene>
    <name evidence="2" type="ORF">ICN82_21085</name>
</gene>
<feature type="non-terminal residue" evidence="2">
    <location>
        <position position="53"/>
    </location>
</feature>
<keyword evidence="3" id="KW-1185">Reference proteome</keyword>
<feature type="compositionally biased region" description="Pro residues" evidence="1">
    <location>
        <begin position="25"/>
        <end position="39"/>
    </location>
</feature>
<sequence length="53" mass="5313">MSDDDPFAEPGDTERTVIRPNPGGRRPPPVPVQPVPVPPAAAGTADAVTPAAG</sequence>
<feature type="compositionally biased region" description="Low complexity" evidence="1">
    <location>
        <begin position="40"/>
        <end position="53"/>
    </location>
</feature>
<evidence type="ECO:0000256" key="1">
    <source>
        <dbReference type="SAM" id="MobiDB-lite"/>
    </source>
</evidence>
<feature type="region of interest" description="Disordered" evidence="1">
    <location>
        <begin position="1"/>
        <end position="53"/>
    </location>
</feature>
<evidence type="ECO:0000313" key="3">
    <source>
        <dbReference type="Proteomes" id="UP000609121"/>
    </source>
</evidence>
<organism evidence="2 3">
    <name type="scientific">Mangrovicoccus algicola</name>
    <dbReference type="NCBI Taxonomy" id="2771008"/>
    <lineage>
        <taxon>Bacteria</taxon>
        <taxon>Pseudomonadati</taxon>
        <taxon>Pseudomonadota</taxon>
        <taxon>Alphaproteobacteria</taxon>
        <taxon>Rhodobacterales</taxon>
        <taxon>Paracoccaceae</taxon>
        <taxon>Mangrovicoccus</taxon>
    </lineage>
</organism>